<feature type="transmembrane region" description="Helical" evidence="1">
    <location>
        <begin position="46"/>
        <end position="69"/>
    </location>
</feature>
<organism evidence="2 3">
    <name type="scientific">Candidatus Sungbacteria bacterium RIFCSPLOWO2_12_FULL_41_11</name>
    <dbReference type="NCBI Taxonomy" id="1802286"/>
    <lineage>
        <taxon>Bacteria</taxon>
        <taxon>Candidatus Sungiibacteriota</taxon>
    </lineage>
</organism>
<evidence type="ECO:0000256" key="1">
    <source>
        <dbReference type="SAM" id="Phobius"/>
    </source>
</evidence>
<comment type="caution">
    <text evidence="2">The sequence shown here is derived from an EMBL/GenBank/DDBJ whole genome shotgun (WGS) entry which is preliminary data.</text>
</comment>
<feature type="transmembrane region" description="Helical" evidence="1">
    <location>
        <begin position="110"/>
        <end position="127"/>
    </location>
</feature>
<keyword evidence="1" id="KW-0472">Membrane</keyword>
<keyword evidence="1" id="KW-1133">Transmembrane helix</keyword>
<name>A0A1G2LPZ0_9BACT</name>
<protein>
    <submittedName>
        <fullName evidence="2">Uncharacterized protein</fullName>
    </submittedName>
</protein>
<feature type="transmembrane region" description="Helical" evidence="1">
    <location>
        <begin position="6"/>
        <end position="26"/>
    </location>
</feature>
<evidence type="ECO:0000313" key="3">
    <source>
        <dbReference type="Proteomes" id="UP000177171"/>
    </source>
</evidence>
<sequence>MLGWLWIFFLASAVQVIGNIVVFWQIQNAAKLELLGMRFPNIGTFWLGYCIILLPIFIPMGVLNSYIYWYGYHNVFSERVWLVQLTVWFSSILIMFFTAWLYLGELPAKNMVVALLFLVCALVAILWK</sequence>
<accession>A0A1G2LPZ0</accession>
<feature type="transmembrane region" description="Helical" evidence="1">
    <location>
        <begin position="81"/>
        <end position="103"/>
    </location>
</feature>
<keyword evidence="1" id="KW-0812">Transmembrane</keyword>
<dbReference type="AlphaFoldDB" id="A0A1G2LPZ0"/>
<reference evidence="2 3" key="1">
    <citation type="journal article" date="2016" name="Nat. Commun.">
        <title>Thousands of microbial genomes shed light on interconnected biogeochemical processes in an aquifer system.</title>
        <authorList>
            <person name="Anantharaman K."/>
            <person name="Brown C.T."/>
            <person name="Hug L.A."/>
            <person name="Sharon I."/>
            <person name="Castelle C.J."/>
            <person name="Probst A.J."/>
            <person name="Thomas B.C."/>
            <person name="Singh A."/>
            <person name="Wilkins M.J."/>
            <person name="Karaoz U."/>
            <person name="Brodie E.L."/>
            <person name="Williams K.H."/>
            <person name="Hubbard S.S."/>
            <person name="Banfield J.F."/>
        </authorList>
    </citation>
    <scope>NUCLEOTIDE SEQUENCE [LARGE SCALE GENOMIC DNA]</scope>
</reference>
<gene>
    <name evidence="2" type="ORF">A3G49_04370</name>
</gene>
<proteinExistence type="predicted"/>
<dbReference type="EMBL" id="MHQY01000037">
    <property type="protein sequence ID" value="OHA12912.1"/>
    <property type="molecule type" value="Genomic_DNA"/>
</dbReference>
<evidence type="ECO:0000313" key="2">
    <source>
        <dbReference type="EMBL" id="OHA12912.1"/>
    </source>
</evidence>
<dbReference type="Proteomes" id="UP000177171">
    <property type="component" value="Unassembled WGS sequence"/>
</dbReference>